<feature type="region of interest" description="Disordered" evidence="1">
    <location>
        <begin position="80"/>
        <end position="169"/>
    </location>
</feature>
<feature type="region of interest" description="Disordered" evidence="1">
    <location>
        <begin position="266"/>
        <end position="295"/>
    </location>
</feature>
<protein>
    <submittedName>
        <fullName evidence="3">Uncharacterized protein</fullName>
    </submittedName>
</protein>
<feature type="compositionally biased region" description="Low complexity" evidence="1">
    <location>
        <begin position="90"/>
        <end position="109"/>
    </location>
</feature>
<keyword evidence="2" id="KW-1133">Transmembrane helix</keyword>
<keyword evidence="2" id="KW-0812">Transmembrane</keyword>
<feature type="transmembrane region" description="Helical" evidence="2">
    <location>
        <begin position="55"/>
        <end position="77"/>
    </location>
</feature>
<dbReference type="Proteomes" id="UP001601197">
    <property type="component" value="Unassembled WGS sequence"/>
</dbReference>
<feature type="compositionally biased region" description="Low complexity" evidence="1">
    <location>
        <begin position="125"/>
        <end position="154"/>
    </location>
</feature>
<proteinExistence type="predicted"/>
<evidence type="ECO:0000313" key="3">
    <source>
        <dbReference type="EMBL" id="MFE9168637.1"/>
    </source>
</evidence>
<comment type="caution">
    <text evidence="3">The sequence shown here is derived from an EMBL/GenBank/DDBJ whole genome shotgun (WGS) entry which is preliminary data.</text>
</comment>
<name>A0ABW6KL74_9ACTN</name>
<keyword evidence="4" id="KW-1185">Reference proteome</keyword>
<dbReference type="EMBL" id="JBIAFJ010000001">
    <property type="protein sequence ID" value="MFE9168637.1"/>
    <property type="molecule type" value="Genomic_DNA"/>
</dbReference>
<evidence type="ECO:0000313" key="4">
    <source>
        <dbReference type="Proteomes" id="UP001601197"/>
    </source>
</evidence>
<dbReference type="RefSeq" id="WP_073952369.1">
    <property type="nucleotide sequence ID" value="NZ_JBIAFJ010000001.1"/>
</dbReference>
<evidence type="ECO:0000256" key="2">
    <source>
        <dbReference type="SAM" id="Phobius"/>
    </source>
</evidence>
<reference evidence="3 4" key="1">
    <citation type="submission" date="2024-10" db="EMBL/GenBank/DDBJ databases">
        <title>The Natural Products Discovery Center: Release of the First 8490 Sequenced Strains for Exploring Actinobacteria Biosynthetic Diversity.</title>
        <authorList>
            <person name="Kalkreuter E."/>
            <person name="Kautsar S.A."/>
            <person name="Yang D."/>
            <person name="Bader C.D."/>
            <person name="Teijaro C.N."/>
            <person name="Fluegel L."/>
            <person name="Davis C.M."/>
            <person name="Simpson J.R."/>
            <person name="Lauterbach L."/>
            <person name="Steele A.D."/>
            <person name="Gui C."/>
            <person name="Meng S."/>
            <person name="Li G."/>
            <person name="Viehrig K."/>
            <person name="Ye F."/>
            <person name="Su P."/>
            <person name="Kiefer A.F."/>
            <person name="Nichols A."/>
            <person name="Cepeda A.J."/>
            <person name="Yan W."/>
            <person name="Fan B."/>
            <person name="Jiang Y."/>
            <person name="Adhikari A."/>
            <person name="Zheng C.-J."/>
            <person name="Schuster L."/>
            <person name="Cowan T.M."/>
            <person name="Smanski M.J."/>
            <person name="Chevrette M.G."/>
            <person name="De Carvalho L.P.S."/>
            <person name="Shen B."/>
        </authorList>
    </citation>
    <scope>NUCLEOTIDE SEQUENCE [LARGE SCALE GENOMIC DNA]</scope>
    <source>
        <strain evidence="3 4">NPDC007147</strain>
    </source>
</reference>
<sequence length="295" mass="30598">MTMRQDVREELRARLHEAAGAHEPDRARILARIERGMAGRARPGRRLTRPAAWGWLRVAGATAAVAGVLAAGGYAVASAVKDDPGPDRQTVASSGTPTPTPSPDATSRAPVPPAGPTPGSDAGQGSATPRTSPSRTSGGTASATARPPAGTGAPEQDGPLWSDGSVDPHSNDFWAQSNVTLKTSVRLTALTVRLKVAQTGGVSSTGAWRSLPEDDFTLTVEERDGFLVYTWALKPGRTVPAGQWVFAGQYDHARGGRDARHDSYSMTATAQDEPRSVAGDFAVHGGNDSTADGGS</sequence>
<evidence type="ECO:0000256" key="1">
    <source>
        <dbReference type="SAM" id="MobiDB-lite"/>
    </source>
</evidence>
<gene>
    <name evidence="3" type="ORF">ACFYNZ_03760</name>
</gene>
<keyword evidence="2" id="KW-0472">Membrane</keyword>
<accession>A0ABW6KL74</accession>
<organism evidence="3 4">
    <name type="scientific">Streptomyces kebangsaanensis</name>
    <dbReference type="NCBI Taxonomy" id="864058"/>
    <lineage>
        <taxon>Bacteria</taxon>
        <taxon>Bacillati</taxon>
        <taxon>Actinomycetota</taxon>
        <taxon>Actinomycetes</taxon>
        <taxon>Kitasatosporales</taxon>
        <taxon>Streptomycetaceae</taxon>
        <taxon>Streptomyces</taxon>
    </lineage>
</organism>